<organism evidence="1 2">
    <name type="scientific">Actinoplanes lobatus</name>
    <dbReference type="NCBI Taxonomy" id="113568"/>
    <lineage>
        <taxon>Bacteria</taxon>
        <taxon>Bacillati</taxon>
        <taxon>Actinomycetota</taxon>
        <taxon>Actinomycetes</taxon>
        <taxon>Micromonosporales</taxon>
        <taxon>Micromonosporaceae</taxon>
        <taxon>Actinoplanes</taxon>
    </lineage>
</organism>
<reference evidence="1 2" key="1">
    <citation type="submission" date="2021-01" db="EMBL/GenBank/DDBJ databases">
        <title>Whole genome shotgun sequence of Actinoplanes lobatus NBRC 12513.</title>
        <authorList>
            <person name="Komaki H."/>
            <person name="Tamura T."/>
        </authorList>
    </citation>
    <scope>NUCLEOTIDE SEQUENCE [LARGE SCALE GENOMIC DNA]</scope>
    <source>
        <strain evidence="1 2">NBRC 12513</strain>
    </source>
</reference>
<protein>
    <submittedName>
        <fullName evidence="1">Uncharacterized protein</fullName>
    </submittedName>
</protein>
<proteinExistence type="predicted"/>
<evidence type="ECO:0000313" key="2">
    <source>
        <dbReference type="Proteomes" id="UP000631312"/>
    </source>
</evidence>
<accession>A0ABQ4AXA0</accession>
<comment type="caution">
    <text evidence="1">The sequence shown here is derived from an EMBL/GenBank/DDBJ whole genome shotgun (WGS) entry which is preliminary data.</text>
</comment>
<name>A0ABQ4AXA0_9ACTN</name>
<sequence>MTFAFRNPNVCILYIERDHLRSGESVAFFVMTAMRTRTLAALLAAVPAAGVLVAGAPAQAAELDITLNSFTVSRNVFVLGSKAGCTNAIFTAVLSAPLPTEVDGPFEVSTVVVDISGPPVSGGFRDFRYLAQVGSTATYRGSAPICGKYTAGRYTVTAYGMVQPFREAAQYTNRINTFLYVKRPSNLTLNATPEPVVKGRKITTKGALRVDGRVAAGIPVQVYFKANGAKAYTYKGTTRTNSKGFYSTKFTATRSGVWKAVYAGGPARSAAAAVDAVKVK</sequence>
<keyword evidence="2" id="KW-1185">Reference proteome</keyword>
<gene>
    <name evidence="1" type="ORF">Alo02nite_85620</name>
</gene>
<evidence type="ECO:0000313" key="1">
    <source>
        <dbReference type="EMBL" id="GIE45664.1"/>
    </source>
</evidence>
<dbReference type="EMBL" id="BOMP01000169">
    <property type="protein sequence ID" value="GIE45664.1"/>
    <property type="molecule type" value="Genomic_DNA"/>
</dbReference>
<dbReference type="Proteomes" id="UP000631312">
    <property type="component" value="Unassembled WGS sequence"/>
</dbReference>